<dbReference type="InterPro" id="IPR026913">
    <property type="entry name" value="METTL24"/>
</dbReference>
<reference evidence="2" key="1">
    <citation type="submission" date="2021-01" db="EMBL/GenBank/DDBJ databases">
        <authorList>
            <person name="Corre E."/>
            <person name="Pelletier E."/>
            <person name="Niang G."/>
            <person name="Scheremetjew M."/>
            <person name="Finn R."/>
            <person name="Kale V."/>
            <person name="Holt S."/>
            <person name="Cochrane G."/>
            <person name="Meng A."/>
            <person name="Brown T."/>
            <person name="Cohen L."/>
        </authorList>
    </citation>
    <scope>NUCLEOTIDE SEQUENCE</scope>
    <source>
        <strain evidence="2">379</strain>
    </source>
</reference>
<evidence type="ECO:0000313" key="2">
    <source>
        <dbReference type="EMBL" id="CAE0601986.1"/>
    </source>
</evidence>
<dbReference type="InterPro" id="IPR025714">
    <property type="entry name" value="Methyltranfer_dom"/>
</dbReference>
<name>A0A7S3U3D1_EMIHU</name>
<feature type="domain" description="Methyltransferase" evidence="1">
    <location>
        <begin position="55"/>
        <end position="232"/>
    </location>
</feature>
<accession>A0A7S3U3D1</accession>
<organism evidence="2">
    <name type="scientific">Emiliania huxleyi</name>
    <name type="common">Coccolithophore</name>
    <name type="synonym">Pontosphaera huxleyi</name>
    <dbReference type="NCBI Taxonomy" id="2903"/>
    <lineage>
        <taxon>Eukaryota</taxon>
        <taxon>Haptista</taxon>
        <taxon>Haptophyta</taxon>
        <taxon>Prymnesiophyceae</taxon>
        <taxon>Isochrysidales</taxon>
        <taxon>Noelaerhabdaceae</taxon>
        <taxon>Emiliania</taxon>
    </lineage>
</organism>
<dbReference type="PANTHER" id="PTHR32026">
    <property type="entry name" value="METHYLTRANSFERASE-LIKE PROTEIN 24"/>
    <property type="match status" value="1"/>
</dbReference>
<gene>
    <name evidence="2" type="ORF">EHUX00137_LOCUS48445</name>
</gene>
<dbReference type="AlphaFoldDB" id="A0A7S3U3D1"/>
<proteinExistence type="predicted"/>
<dbReference type="Pfam" id="PF13383">
    <property type="entry name" value="Methyltransf_22"/>
    <property type="match status" value="1"/>
</dbReference>
<protein>
    <recommendedName>
        <fullName evidence="1">Methyltransferase domain-containing protein</fullName>
    </recommendedName>
</protein>
<dbReference type="EMBL" id="HBIR01062421">
    <property type="protein sequence ID" value="CAE0601986.1"/>
    <property type="molecule type" value="Transcribed_RNA"/>
</dbReference>
<sequence length="275" mass="30648">MAGFRSLWGTLPAPASAKPGLVWRQLSSHQPLAVCPDGSTPLTLPQNRKLCHTAQHRRGCVVYSFGSNNDFSFEEAVLEQDERCKIHTFDPTATHVHGRNSMGKAIKQGSARLRAALSVHQTGLAHFDGLGDIPHPWNAPVLLFKMQTLPTLMTQLGHRHVHVLKIDTSGEMEVLHTLNASGFSLRAFDQVLMEIHLYHPTTSGERQRCCYGFEDVTKAFEIMRTHGFAVLSLQPASGRTFTPDTCCAEVAWVKQRGASAGRHRYFRTTNTTRHR</sequence>
<dbReference type="PANTHER" id="PTHR32026:SF10">
    <property type="entry name" value="METHYLTRANSFERASE-LIKE PROTEIN 24-RELATED"/>
    <property type="match status" value="1"/>
</dbReference>
<evidence type="ECO:0000259" key="1">
    <source>
        <dbReference type="Pfam" id="PF13383"/>
    </source>
</evidence>